<dbReference type="PROSITE" id="PS50157">
    <property type="entry name" value="ZINC_FINGER_C2H2_2"/>
    <property type="match status" value="1"/>
</dbReference>
<dbReference type="Gene3D" id="3.60.10.10">
    <property type="entry name" value="Endonuclease/exonuclease/phosphatase"/>
    <property type="match status" value="1"/>
</dbReference>
<proteinExistence type="predicted"/>
<organism evidence="3 4">
    <name type="scientific">Folsomia candida</name>
    <name type="common">Springtail</name>
    <dbReference type="NCBI Taxonomy" id="158441"/>
    <lineage>
        <taxon>Eukaryota</taxon>
        <taxon>Metazoa</taxon>
        <taxon>Ecdysozoa</taxon>
        <taxon>Arthropoda</taxon>
        <taxon>Hexapoda</taxon>
        <taxon>Collembola</taxon>
        <taxon>Entomobryomorpha</taxon>
        <taxon>Isotomoidea</taxon>
        <taxon>Isotomidae</taxon>
        <taxon>Proisotominae</taxon>
        <taxon>Folsomia</taxon>
    </lineage>
</organism>
<comment type="caution">
    <text evidence="3">The sequence shown here is derived from an EMBL/GenBank/DDBJ whole genome shotgun (WGS) entry which is preliminary data.</text>
</comment>
<keyword evidence="1" id="KW-0863">Zinc-finger</keyword>
<dbReference type="Pfam" id="PF14529">
    <property type="entry name" value="Exo_endo_phos_2"/>
    <property type="match status" value="1"/>
</dbReference>
<name>A0A226EED4_FOLCA</name>
<reference evidence="3 4" key="1">
    <citation type="submission" date="2015-12" db="EMBL/GenBank/DDBJ databases">
        <title>The genome of Folsomia candida.</title>
        <authorList>
            <person name="Faddeeva A."/>
            <person name="Derks M.F."/>
            <person name="Anvar Y."/>
            <person name="Smit S."/>
            <person name="Van Straalen N."/>
            <person name="Roelofs D."/>
        </authorList>
    </citation>
    <scope>NUCLEOTIDE SEQUENCE [LARGE SCALE GENOMIC DNA]</scope>
    <source>
        <strain evidence="3 4">VU population</strain>
        <tissue evidence="3">Whole body</tissue>
    </source>
</reference>
<dbReference type="SUPFAM" id="SSF57667">
    <property type="entry name" value="beta-beta-alpha zinc fingers"/>
    <property type="match status" value="1"/>
</dbReference>
<dbReference type="Proteomes" id="UP000198287">
    <property type="component" value="Unassembled WGS sequence"/>
</dbReference>
<feature type="domain" description="C2H2-type" evidence="2">
    <location>
        <begin position="265"/>
        <end position="293"/>
    </location>
</feature>
<gene>
    <name evidence="3" type="ORF">Fcan01_09519</name>
</gene>
<evidence type="ECO:0000259" key="2">
    <source>
        <dbReference type="PROSITE" id="PS50157"/>
    </source>
</evidence>
<keyword evidence="1" id="KW-0479">Metal-binding</keyword>
<dbReference type="InterPro" id="IPR013087">
    <property type="entry name" value="Znf_C2H2_type"/>
</dbReference>
<keyword evidence="1" id="KW-0862">Zinc</keyword>
<accession>A0A226EED4</accession>
<evidence type="ECO:0000313" key="3">
    <source>
        <dbReference type="EMBL" id="OXA55892.1"/>
    </source>
</evidence>
<dbReference type="AlphaFoldDB" id="A0A226EED4"/>
<dbReference type="EMBL" id="LNIX01000004">
    <property type="protein sequence ID" value="OXA55892.1"/>
    <property type="molecule type" value="Genomic_DNA"/>
</dbReference>
<evidence type="ECO:0000256" key="1">
    <source>
        <dbReference type="PROSITE-ProRule" id="PRU00042"/>
    </source>
</evidence>
<dbReference type="GO" id="GO:0008270">
    <property type="term" value="F:zinc ion binding"/>
    <property type="evidence" value="ECO:0007669"/>
    <property type="project" value="UniProtKB-KW"/>
</dbReference>
<protein>
    <submittedName>
        <fullName evidence="3">Putative zinc finger protein 66</fullName>
    </submittedName>
</protein>
<dbReference type="InterPro" id="IPR005135">
    <property type="entry name" value="Endo/exonuclease/phosphatase"/>
</dbReference>
<keyword evidence="4" id="KW-1185">Reference proteome</keyword>
<evidence type="ECO:0000313" key="4">
    <source>
        <dbReference type="Proteomes" id="UP000198287"/>
    </source>
</evidence>
<dbReference type="InterPro" id="IPR036236">
    <property type="entry name" value="Znf_C2H2_sf"/>
</dbReference>
<dbReference type="InterPro" id="IPR036691">
    <property type="entry name" value="Endo/exonu/phosph_ase_sf"/>
</dbReference>
<dbReference type="SUPFAM" id="SSF56219">
    <property type="entry name" value="DNase I-like"/>
    <property type="match status" value="1"/>
</dbReference>
<sequence length="316" mass="36197">MLRSSNPNLPLNPERLMMVKVDCDLLDKEILFFNIYFPSNNRKIKRRPVEQQKWLQTIKVLCRKHEDEHCIWLGDFNMQKLKPKKKPDIRSKLFDQLQKIVKKYGFRNVADKLWKPNVFTRHALHDSNKVNHITSTLDYVITSNSIQDLNQTCVPLYDMDLSLSDHIDIRCSNKIATAQDLAMPFLERIVVHPPTIARNKVVKLKCDACGYEPKGKCARGNLKMHIAKCNGTRQTLCLDCNKELGNPGNLARHKLHQCPGVPYVTVCADCGRDFKYLSSITRHRKRGCAGKDPVCPKCNKHCGNMAGLAHHRRGGC</sequence>
<dbReference type="GO" id="GO:0003824">
    <property type="term" value="F:catalytic activity"/>
    <property type="evidence" value="ECO:0007669"/>
    <property type="project" value="InterPro"/>
</dbReference>